<feature type="transmembrane region" description="Helical" evidence="1">
    <location>
        <begin position="32"/>
        <end position="52"/>
    </location>
</feature>
<keyword evidence="1" id="KW-0472">Membrane</keyword>
<proteinExistence type="predicted"/>
<evidence type="ECO:0000313" key="3">
    <source>
        <dbReference type="Proteomes" id="UP000755104"/>
    </source>
</evidence>
<sequence>MAGDAVMLSGAGAAILGVAVLRHSWGRSVRSVPLNTAGWLLLAIGAISGWAAAGAWGLAVAALVATGTACLALALAAFDRPKHARRIRNGQNGTVSATPGGWRRGLLTFVLTGPLALAVSVAVALAARTLAISWPLAEADGNVMVLGLVPLVWPLLACAMLMNTTRRPQIALLAVPLALALLPLVVLGSRS</sequence>
<feature type="transmembrane region" description="Helical" evidence="1">
    <location>
        <begin position="58"/>
        <end position="78"/>
    </location>
</feature>
<name>A0ABS7J9N0_9SPHN</name>
<evidence type="ECO:0000256" key="1">
    <source>
        <dbReference type="SAM" id="Phobius"/>
    </source>
</evidence>
<dbReference type="EMBL" id="JAIGNO010000005">
    <property type="protein sequence ID" value="MBX7482779.1"/>
    <property type="molecule type" value="Genomic_DNA"/>
</dbReference>
<dbReference type="Proteomes" id="UP000755104">
    <property type="component" value="Unassembled WGS sequence"/>
</dbReference>
<gene>
    <name evidence="2" type="ORF">K3174_09550</name>
</gene>
<feature type="transmembrane region" description="Helical" evidence="1">
    <location>
        <begin position="170"/>
        <end position="189"/>
    </location>
</feature>
<keyword evidence="1" id="KW-0812">Transmembrane</keyword>
<organism evidence="2 3">
    <name type="scientific">Qipengyuania qiaonensis</name>
    <dbReference type="NCBI Taxonomy" id="2867240"/>
    <lineage>
        <taxon>Bacteria</taxon>
        <taxon>Pseudomonadati</taxon>
        <taxon>Pseudomonadota</taxon>
        <taxon>Alphaproteobacteria</taxon>
        <taxon>Sphingomonadales</taxon>
        <taxon>Erythrobacteraceae</taxon>
        <taxon>Qipengyuania</taxon>
    </lineage>
</organism>
<keyword evidence="3" id="KW-1185">Reference proteome</keyword>
<feature type="transmembrane region" description="Helical" evidence="1">
    <location>
        <begin position="6"/>
        <end position="25"/>
    </location>
</feature>
<feature type="transmembrane region" description="Helical" evidence="1">
    <location>
        <begin position="106"/>
        <end position="131"/>
    </location>
</feature>
<keyword evidence="1" id="KW-1133">Transmembrane helix</keyword>
<feature type="transmembrane region" description="Helical" evidence="1">
    <location>
        <begin position="143"/>
        <end position="163"/>
    </location>
</feature>
<protein>
    <submittedName>
        <fullName evidence="2">Uncharacterized protein</fullName>
    </submittedName>
</protein>
<comment type="caution">
    <text evidence="2">The sequence shown here is derived from an EMBL/GenBank/DDBJ whole genome shotgun (WGS) entry which is preliminary data.</text>
</comment>
<accession>A0ABS7J9N0</accession>
<dbReference type="RefSeq" id="WP_221558039.1">
    <property type="nucleotide sequence ID" value="NZ_JAIGNO010000005.1"/>
</dbReference>
<reference evidence="2 3" key="1">
    <citation type="submission" date="2021-08" db="EMBL/GenBank/DDBJ databases">
        <title>Comparative Genomics Analysis of the Genus Qipengyuania Reveals Extensive Genetic Diversity and Metabolic Versatility, Including the Description of Fifteen Novel Species.</title>
        <authorList>
            <person name="Liu Y."/>
        </authorList>
    </citation>
    <scope>NUCLEOTIDE SEQUENCE [LARGE SCALE GENOMIC DNA]</scope>
    <source>
        <strain evidence="2 3">6D47A</strain>
    </source>
</reference>
<evidence type="ECO:0000313" key="2">
    <source>
        <dbReference type="EMBL" id="MBX7482779.1"/>
    </source>
</evidence>